<evidence type="ECO:0000256" key="1">
    <source>
        <dbReference type="ARBA" id="ARBA00004651"/>
    </source>
</evidence>
<organism evidence="11">
    <name type="scientific">Athetis dissimilis</name>
    <name type="common">Moth</name>
    <name type="synonym">Proxenus dissimilis</name>
    <dbReference type="NCBI Taxonomy" id="1737331"/>
    <lineage>
        <taxon>Eukaryota</taxon>
        <taxon>Metazoa</taxon>
        <taxon>Ecdysozoa</taxon>
        <taxon>Arthropoda</taxon>
        <taxon>Hexapoda</taxon>
        <taxon>Insecta</taxon>
        <taxon>Pterygota</taxon>
        <taxon>Neoptera</taxon>
        <taxon>Endopterygota</taxon>
        <taxon>Lepidoptera</taxon>
        <taxon>Glossata</taxon>
        <taxon>Ditrysia</taxon>
        <taxon>Noctuoidea</taxon>
        <taxon>Noctuidae</taxon>
        <taxon>Noctuinae</taxon>
        <taxon>Athetis</taxon>
    </lineage>
</organism>
<accession>A0A0S1TRB2</accession>
<feature type="transmembrane region" description="Helical" evidence="10">
    <location>
        <begin position="193"/>
        <end position="223"/>
    </location>
</feature>
<keyword evidence="9 10" id="KW-0807">Transducer</keyword>
<dbReference type="InterPro" id="IPR004117">
    <property type="entry name" value="7tm6_olfct_rcpt"/>
</dbReference>
<dbReference type="GO" id="GO:0005549">
    <property type="term" value="F:odorant binding"/>
    <property type="evidence" value="ECO:0007669"/>
    <property type="project" value="InterPro"/>
</dbReference>
<evidence type="ECO:0000256" key="3">
    <source>
        <dbReference type="ARBA" id="ARBA00022606"/>
    </source>
</evidence>
<sequence length="415" mass="47349">MMGMWSYIRKFGLEYSDLPTILWNVSVFMKVLTLNIYGTKKTDIPLIFYIIVAASLVSYFYVYLGCMVWFVFVRCLETGDTVAAAVVLSLGVPSSIGVLKLLYMFVHIDKIRGLTDAFLEYDASMHPGSERANKIMKYMRDVKKRAIFYWAIVMGNGVIYSFIPLLRPGRHMPEDLMVIYGLEPMFESPNYEIAWLLMLVSINAICYISSNITAYFIVIIGYVETQMLVLSDDVIQIWTNAKAHYETVDQKFDNFLTEYARRNRIMNDYVRKNLKEIMKRHATIKILLNQVRNVSKVPIAVGLILLIVGLITELLGGLENTILLIPFAFIQVGIDCYIGQKVMDAGVVFEQAVYDCQWENFDKDNMKTVLVMLQVAQKPTAISAGGFTTMNFRCLMAAMRATFSAFTTFRSVMKS</sequence>
<dbReference type="EMBL" id="KR935735">
    <property type="protein sequence ID" value="ALM26227.1"/>
    <property type="molecule type" value="mRNA"/>
</dbReference>
<comment type="subcellular location">
    <subcellularLocation>
        <location evidence="1 10">Cell membrane</location>
        <topology evidence="1 10">Multi-pass membrane protein</topology>
    </subcellularLocation>
</comment>
<dbReference type="GO" id="GO:0004984">
    <property type="term" value="F:olfactory receptor activity"/>
    <property type="evidence" value="ECO:0007669"/>
    <property type="project" value="InterPro"/>
</dbReference>
<keyword evidence="7 10" id="KW-0472">Membrane</keyword>
<evidence type="ECO:0000256" key="10">
    <source>
        <dbReference type="RuleBase" id="RU351113"/>
    </source>
</evidence>
<keyword evidence="2" id="KW-1003">Cell membrane</keyword>
<keyword evidence="4 10" id="KW-0812">Transmembrane</keyword>
<keyword evidence="6 10" id="KW-1133">Transmembrane helix</keyword>
<evidence type="ECO:0000256" key="4">
    <source>
        <dbReference type="ARBA" id="ARBA00022692"/>
    </source>
</evidence>
<feature type="transmembrane region" description="Helical" evidence="10">
    <location>
        <begin position="20"/>
        <end position="39"/>
    </location>
</feature>
<proteinExistence type="evidence at transcript level"/>
<dbReference type="PANTHER" id="PTHR21137">
    <property type="entry name" value="ODORANT RECEPTOR"/>
    <property type="match status" value="1"/>
</dbReference>
<feature type="transmembrane region" description="Helical" evidence="10">
    <location>
        <begin position="297"/>
        <end position="315"/>
    </location>
</feature>
<keyword evidence="5 10" id="KW-0552">Olfaction</keyword>
<keyword evidence="3 10" id="KW-0716">Sensory transduction</keyword>
<dbReference type="GO" id="GO:0005886">
    <property type="term" value="C:plasma membrane"/>
    <property type="evidence" value="ECO:0007669"/>
    <property type="project" value="UniProtKB-SubCell"/>
</dbReference>
<evidence type="ECO:0000313" key="11">
    <source>
        <dbReference type="EMBL" id="ALM26227.1"/>
    </source>
</evidence>
<evidence type="ECO:0000256" key="6">
    <source>
        <dbReference type="ARBA" id="ARBA00022989"/>
    </source>
</evidence>
<keyword evidence="8 10" id="KW-0675">Receptor</keyword>
<reference evidence="11" key="1">
    <citation type="journal article" date="2016" name="PLoS ONE">
        <title>Identification of Putative Chemosensory Receptor Genes from the Athetis dissimilis Antennal Transcriptome.</title>
        <authorList>
            <person name="Dong J."/>
            <person name="Song Y."/>
            <person name="Li W."/>
            <person name="Shi J."/>
            <person name="Wang Z."/>
        </authorList>
    </citation>
    <scope>NUCLEOTIDE SEQUENCE</scope>
    <source>
        <tissue evidence="11">Antenna</tissue>
    </source>
</reference>
<feature type="transmembrane region" description="Helical" evidence="10">
    <location>
        <begin position="146"/>
        <end position="166"/>
    </location>
</feature>
<evidence type="ECO:0000256" key="2">
    <source>
        <dbReference type="ARBA" id="ARBA00022475"/>
    </source>
</evidence>
<evidence type="ECO:0000256" key="9">
    <source>
        <dbReference type="ARBA" id="ARBA00023224"/>
    </source>
</evidence>
<feature type="transmembrane region" description="Helical" evidence="10">
    <location>
        <begin position="82"/>
        <end position="103"/>
    </location>
</feature>
<feature type="transmembrane region" description="Helical" evidence="10">
    <location>
        <begin position="46"/>
        <end position="70"/>
    </location>
</feature>
<dbReference type="AlphaFoldDB" id="A0A0S1TRB2"/>
<name>A0A0S1TRB2_ATHDI</name>
<evidence type="ECO:0000256" key="8">
    <source>
        <dbReference type="ARBA" id="ARBA00023170"/>
    </source>
</evidence>
<evidence type="ECO:0000256" key="7">
    <source>
        <dbReference type="ARBA" id="ARBA00023136"/>
    </source>
</evidence>
<dbReference type="Pfam" id="PF02949">
    <property type="entry name" value="7tm_6"/>
    <property type="match status" value="1"/>
</dbReference>
<protein>
    <recommendedName>
        <fullName evidence="10">Odorant receptor</fullName>
    </recommendedName>
</protein>
<dbReference type="GO" id="GO:0007165">
    <property type="term" value="P:signal transduction"/>
    <property type="evidence" value="ECO:0007669"/>
    <property type="project" value="UniProtKB-KW"/>
</dbReference>
<gene>
    <name evidence="11" type="primary">OR37</name>
</gene>
<comment type="similarity">
    <text evidence="10">Belongs to the insect chemoreceptor superfamily. Heteromeric odorant receptor channel (TC 1.A.69) family.</text>
</comment>
<evidence type="ECO:0000256" key="5">
    <source>
        <dbReference type="ARBA" id="ARBA00022725"/>
    </source>
</evidence>
<dbReference type="PANTHER" id="PTHR21137:SF35">
    <property type="entry name" value="ODORANT RECEPTOR 19A-RELATED"/>
    <property type="match status" value="1"/>
</dbReference>
<comment type="caution">
    <text evidence="10">Lacks conserved residue(s) required for the propagation of feature annotation.</text>
</comment>